<evidence type="ECO:0000256" key="2">
    <source>
        <dbReference type="ARBA" id="ARBA00022448"/>
    </source>
</evidence>
<dbReference type="PRINTS" id="PR00909">
    <property type="entry name" value="SPERMDNBNDNG"/>
</dbReference>
<dbReference type="Gene3D" id="3.40.190.10">
    <property type="entry name" value="Periplasmic binding protein-like II"/>
    <property type="match status" value="2"/>
</dbReference>
<keyword evidence="2" id="KW-0813">Transport</keyword>
<dbReference type="GO" id="GO:0015846">
    <property type="term" value="P:polyamine transport"/>
    <property type="evidence" value="ECO:0007669"/>
    <property type="project" value="InterPro"/>
</dbReference>
<accession>A0A7C3VUY2</accession>
<dbReference type="Pfam" id="PF13416">
    <property type="entry name" value="SBP_bac_8"/>
    <property type="match status" value="1"/>
</dbReference>
<organism evidence="6">
    <name type="scientific">Planktothricoides sp. SpSt-374</name>
    <dbReference type="NCBI Taxonomy" id="2282167"/>
    <lineage>
        <taxon>Bacteria</taxon>
        <taxon>Bacillati</taxon>
        <taxon>Cyanobacteriota</taxon>
        <taxon>Cyanophyceae</taxon>
        <taxon>Oscillatoriophycideae</taxon>
        <taxon>Oscillatoriales</taxon>
        <taxon>Oscillatoriaceae</taxon>
        <taxon>Planktothricoides</taxon>
    </lineage>
</organism>
<dbReference type="InterPro" id="IPR006059">
    <property type="entry name" value="SBP"/>
</dbReference>
<name>A0A7C3VUY2_9CYAN</name>
<dbReference type="PANTHER" id="PTHR30222:SF17">
    <property type="entry name" value="SPERMIDINE_PUTRESCINE-BINDING PERIPLASMIC PROTEIN"/>
    <property type="match status" value="1"/>
</dbReference>
<evidence type="ECO:0000256" key="5">
    <source>
        <dbReference type="PIRSR" id="PIRSR019574-1"/>
    </source>
</evidence>
<proteinExistence type="predicted"/>
<dbReference type="SUPFAM" id="SSF53850">
    <property type="entry name" value="Periplasmic binding protein-like II"/>
    <property type="match status" value="1"/>
</dbReference>
<dbReference type="CDD" id="cd13590">
    <property type="entry name" value="PBP2_PotD_PotF_like"/>
    <property type="match status" value="1"/>
</dbReference>
<comment type="caution">
    <text evidence="6">The sequence shown here is derived from an EMBL/GenBank/DDBJ whole genome shotgun (WGS) entry which is preliminary data.</text>
</comment>
<feature type="binding site" evidence="5">
    <location>
        <position position="123"/>
    </location>
    <ligand>
        <name>spermidine</name>
        <dbReference type="ChEBI" id="CHEBI:57834"/>
    </ligand>
</feature>
<comment type="subcellular location">
    <subcellularLocation>
        <location evidence="1">Periplasm</location>
    </subcellularLocation>
</comment>
<dbReference type="PIRSF" id="PIRSF019574">
    <property type="entry name" value="Periplasmic_polyamine_BP"/>
    <property type="match status" value="1"/>
</dbReference>
<dbReference type="PANTHER" id="PTHR30222">
    <property type="entry name" value="SPERMIDINE/PUTRESCINE-BINDING PERIPLASMIC PROTEIN"/>
    <property type="match status" value="1"/>
</dbReference>
<protein>
    <submittedName>
        <fullName evidence="6">Spermidine/putrescine ABC transporter substrate-binding protein</fullName>
    </submittedName>
</protein>
<evidence type="ECO:0000256" key="4">
    <source>
        <dbReference type="ARBA" id="ARBA00022764"/>
    </source>
</evidence>
<keyword evidence="3" id="KW-0732">Signal</keyword>
<keyword evidence="4" id="KW-0574">Periplasm</keyword>
<dbReference type="EMBL" id="DSPX01000192">
    <property type="protein sequence ID" value="HGG02575.1"/>
    <property type="molecule type" value="Genomic_DNA"/>
</dbReference>
<evidence type="ECO:0000313" key="6">
    <source>
        <dbReference type="EMBL" id="HGG02575.1"/>
    </source>
</evidence>
<dbReference type="AlphaFoldDB" id="A0A7C3VUY2"/>
<sequence length="387" mass="43846">MPPTENPQPHIYPPLSTRRQFVQASLSALSGLALTSCGWTLGVTPTEDAPKESDGSRQPPPISSNQLYIYTWADYTDKDLLDSFTAQTGIQVIVDIFDSNETMLAKVQAGGGAAYSIIYPSDYMVKRMTQLHLLREIDHSKLQGLENFFDKFQNPDYDPGNRYSLPFTWGTTGLIYNAAKLKQEPEDWDYLWDNSEQLWRRIALMNDLRETIGAGLRSLGYSYNSTNPQEIAQAYEKLLRIKPTLANFTTDGWRDLMLAGDLTVAMGYSFSALEVADENPNLKYVVPKSGTSLWTDAMVIPKNAPNLKAAYAWLNFMLRPEVTVPLSERLYFATPNRAAYELLPPELQENPTLFPPEEILNKCEGILPLDPEKEKEYARYWIKLRSS</sequence>
<feature type="binding site" evidence="5">
    <location>
        <begin position="207"/>
        <end position="210"/>
    </location>
    <ligand>
        <name>spermidine</name>
        <dbReference type="ChEBI" id="CHEBI:57834"/>
    </ligand>
</feature>
<dbReference type="InterPro" id="IPR001188">
    <property type="entry name" value="Sperm_putr-bd"/>
</dbReference>
<gene>
    <name evidence="6" type="ORF">ENR15_18520</name>
</gene>
<dbReference type="GO" id="GO:0019808">
    <property type="term" value="F:polyamine binding"/>
    <property type="evidence" value="ECO:0007669"/>
    <property type="project" value="InterPro"/>
</dbReference>
<evidence type="ECO:0000256" key="1">
    <source>
        <dbReference type="ARBA" id="ARBA00004418"/>
    </source>
</evidence>
<evidence type="ECO:0000256" key="3">
    <source>
        <dbReference type="ARBA" id="ARBA00022729"/>
    </source>
</evidence>
<dbReference type="GO" id="GO:0042597">
    <property type="term" value="C:periplasmic space"/>
    <property type="evidence" value="ECO:0007669"/>
    <property type="project" value="UniProtKB-SubCell"/>
</dbReference>
<reference evidence="6" key="1">
    <citation type="journal article" date="2020" name="mSystems">
        <title>Genome- and Community-Level Interaction Insights into Carbon Utilization and Element Cycling Functions of Hydrothermarchaeota in Hydrothermal Sediment.</title>
        <authorList>
            <person name="Zhou Z."/>
            <person name="Liu Y."/>
            <person name="Xu W."/>
            <person name="Pan J."/>
            <person name="Luo Z.H."/>
            <person name="Li M."/>
        </authorList>
    </citation>
    <scope>NUCLEOTIDE SEQUENCE [LARGE SCALE GENOMIC DNA]</scope>
    <source>
        <strain evidence="6">SpSt-374</strain>
    </source>
</reference>